<feature type="compositionally biased region" description="Basic and acidic residues" evidence="1">
    <location>
        <begin position="32"/>
        <end position="43"/>
    </location>
</feature>
<gene>
    <name evidence="2" type="ORF">ABZ568_07460</name>
</gene>
<proteinExistence type="predicted"/>
<dbReference type="EMBL" id="JBEYBN010000007">
    <property type="protein sequence ID" value="MEU2266261.1"/>
    <property type="molecule type" value="Genomic_DNA"/>
</dbReference>
<name>A0ABV2XQK8_9ACTN</name>
<dbReference type="Proteomes" id="UP001550603">
    <property type="component" value="Unassembled WGS sequence"/>
</dbReference>
<dbReference type="Pfam" id="PF19907">
    <property type="entry name" value="DUF6380"/>
    <property type="match status" value="1"/>
</dbReference>
<dbReference type="InterPro" id="IPR045960">
    <property type="entry name" value="DUF6380"/>
</dbReference>
<evidence type="ECO:0000313" key="2">
    <source>
        <dbReference type="EMBL" id="MEU2266261.1"/>
    </source>
</evidence>
<sequence length="43" mass="4496">MTHTDAALGTKRRATLRPGPASLTETAGRVPLEQHGRRAGEGA</sequence>
<organism evidence="2 3">
    <name type="scientific">Streptomyces olindensis</name>
    <dbReference type="NCBI Taxonomy" id="358823"/>
    <lineage>
        <taxon>Bacteria</taxon>
        <taxon>Bacillati</taxon>
        <taxon>Actinomycetota</taxon>
        <taxon>Actinomycetes</taxon>
        <taxon>Kitasatosporales</taxon>
        <taxon>Streptomycetaceae</taxon>
        <taxon>Streptomyces</taxon>
    </lineage>
</organism>
<comment type="caution">
    <text evidence="2">The sequence shown here is derived from an EMBL/GenBank/DDBJ whole genome shotgun (WGS) entry which is preliminary data.</text>
</comment>
<reference evidence="2 3" key="1">
    <citation type="submission" date="2024-06" db="EMBL/GenBank/DDBJ databases">
        <title>The Natural Products Discovery Center: Release of the First 8490 Sequenced Strains for Exploring Actinobacteria Biosynthetic Diversity.</title>
        <authorList>
            <person name="Kalkreuter E."/>
            <person name="Kautsar S.A."/>
            <person name="Yang D."/>
            <person name="Bader C.D."/>
            <person name="Teijaro C.N."/>
            <person name="Fluegel L."/>
            <person name="Davis C.M."/>
            <person name="Simpson J.R."/>
            <person name="Lauterbach L."/>
            <person name="Steele A.D."/>
            <person name="Gui C."/>
            <person name="Meng S."/>
            <person name="Li G."/>
            <person name="Viehrig K."/>
            <person name="Ye F."/>
            <person name="Su P."/>
            <person name="Kiefer A.F."/>
            <person name="Nichols A."/>
            <person name="Cepeda A.J."/>
            <person name="Yan W."/>
            <person name="Fan B."/>
            <person name="Jiang Y."/>
            <person name="Adhikari A."/>
            <person name="Zheng C.-J."/>
            <person name="Schuster L."/>
            <person name="Cowan T.M."/>
            <person name="Smanski M.J."/>
            <person name="Chevrette M.G."/>
            <person name="De Carvalho L.P.S."/>
            <person name="Shen B."/>
        </authorList>
    </citation>
    <scope>NUCLEOTIDE SEQUENCE [LARGE SCALE GENOMIC DNA]</scope>
    <source>
        <strain evidence="2 3">NPDC019583</strain>
    </source>
</reference>
<dbReference type="RefSeq" id="WP_359786433.1">
    <property type="nucleotide sequence ID" value="NZ_JBEYBN010000007.1"/>
</dbReference>
<evidence type="ECO:0000256" key="1">
    <source>
        <dbReference type="SAM" id="MobiDB-lite"/>
    </source>
</evidence>
<accession>A0ABV2XQK8</accession>
<keyword evidence="3" id="KW-1185">Reference proteome</keyword>
<evidence type="ECO:0000313" key="3">
    <source>
        <dbReference type="Proteomes" id="UP001550603"/>
    </source>
</evidence>
<protein>
    <submittedName>
        <fullName evidence="2">DUF6380 family protein</fullName>
    </submittedName>
</protein>
<feature type="region of interest" description="Disordered" evidence="1">
    <location>
        <begin position="1"/>
        <end position="43"/>
    </location>
</feature>